<evidence type="ECO:0000313" key="18">
    <source>
        <dbReference type="Proteomes" id="UP000594364"/>
    </source>
</evidence>
<feature type="region of interest" description="Disordered" evidence="12">
    <location>
        <begin position="1022"/>
        <end position="1074"/>
    </location>
</feature>
<dbReference type="Pfam" id="PF13725">
    <property type="entry name" value="tRNA_bind_2"/>
    <property type="match status" value="1"/>
</dbReference>
<dbReference type="GO" id="GO:0030686">
    <property type="term" value="C:90S preribosome"/>
    <property type="evidence" value="ECO:0007669"/>
    <property type="project" value="TreeGrafter"/>
</dbReference>
<keyword evidence="7 11" id="KW-0539">Nucleus</keyword>
<sequence length="1074" mass="119917">MDSSAQQGGDMSRKQLDSRIKALISNGMQENKRSFFVVVGDHAKDTIVYLHHIMANANIKHNKSVLWAYKNKLLGFTSHRKKREQKIKKEIKRGIREVNESDPFELFVSLHNIRYTYYKETDKILGQTFGMCILQDFEALTPNILAKTIETVQGGGLVVMLLKGMNSLRQLYNLSMDVHSRYRTEAHDDVVARFNERFLLSLGKCDSCLVIDDEMNVLPISGGKDVQALPPPDLDDTKTEQEIELSNIKDENEEKEPVGSLIKLAKTVDQAKALLTFTEAISEKTLRSTVTLTAARGRGKSAAMGVAVAAAVAYGYSNIFVTSPSPENLKTLFEFVFKGFDALGYADHADYSIIQSTNPDFNKAIVRVNIHRQHRQTIQYIRPQDAHVLGQAELVVIDEAAAIPLPLVRKLMGPYLVFLASTINGYEGTGRSLSLKLIKQLREQSRSASSHGGIEIADRSTGRASKHEELQAARKLREITLSEPIRYAKGDSVEKWLNKLLCLDATLPKTKTNIHGCPDPNQCELLAVNRDTLFSYHPVSEAFLQQMVALYVASHYKNSPDDLQLMSDAPAHQLFVLVPPNVESTGKLPEPLCVIQVSLEGKISRQSVLNSLSRGQRPHGDLIPWLVSQQFQDEDFASLSGARVVRIATNPEYVSMGYGTKALELLMDFYEGRFASISEDDDQVMEERMHRATNAELSKTSLQSEVISVRDQSQMPPLFAKLREKRPESLDYVGVSYGLTPELHKFWKRSSFSPVYLRQTANDLTGEHTCVMLRPLENSDDRTWLGAFARDFQKRFLSLLSYQFRTFSVKTALSLDQSANNGAKLDSIETEALVKSELDRQFSPFDLKRLESYANNMLDYHVILDMVPTIASLYFTGKLKKSISLSGLQQGILMGIGLQRRDIDEVAQDLNLATPQLLAMFIKILRKVTAHFGSLVSDAAAAELPPATNLGVTRENASGAHDDEIVDDRYVPLATSLEDELEEGGDEALKALKQKQRELIDSLPLDHYAIEGDAPAWEEAEKQVRNAAKDGKANPVVSVKAKQKRKAGQTAAEVYEEEMGEKSGKKAKKSKKSR</sequence>
<evidence type="ECO:0000256" key="8">
    <source>
        <dbReference type="ARBA" id="ARBA00023315"/>
    </source>
</evidence>
<comment type="similarity">
    <text evidence="11">Belongs to the RNA cytidine acetyltransferase family. NAT10 subfamily.</text>
</comment>
<feature type="domain" description="TmcA/NAT10 N-terminal" evidence="14">
    <location>
        <begin position="17"/>
        <end position="212"/>
    </location>
</feature>
<evidence type="ECO:0000259" key="13">
    <source>
        <dbReference type="Pfam" id="PF05127"/>
    </source>
</evidence>
<gene>
    <name evidence="11" type="primary">NAT10</name>
    <name evidence="17" type="ORF">C2857_002566</name>
</gene>
<evidence type="ECO:0000256" key="1">
    <source>
        <dbReference type="ARBA" id="ARBA00004604"/>
    </source>
</evidence>
<feature type="domain" description="TcmA/NAT10 helicase" evidence="13">
    <location>
        <begin position="292"/>
        <end position="504"/>
    </location>
</feature>
<evidence type="ECO:0000256" key="4">
    <source>
        <dbReference type="ARBA" id="ARBA00022694"/>
    </source>
</evidence>
<comment type="function">
    <text evidence="11">RNA cytidine acetyltransferase with specificity toward both 18S rRNA and tRNAs. Catalyzes the formation of N(4)-acetylcytidine (ac4C) in 18S rRNA. Required for early nucleolar cleavages of precursor rRNA at sites A0, A1 and A2 during 18S rRNA synthesis. Catalyzes the formation of ac4C in serine and leucine tRNAs. Requires the tRNA-binding adapter protein TAN1 for full tRNA acetyltransferase activity but not for 18S rRNA acetylation.</text>
</comment>
<dbReference type="Pfam" id="PF13718">
    <property type="entry name" value="GNAT_acetyltr_2"/>
    <property type="match status" value="1"/>
</dbReference>
<protein>
    <recommendedName>
        <fullName evidence="10 11">RNA cytidine acetyltransferase</fullName>
        <ecNumber evidence="11">2.3.1.-</ecNumber>
    </recommendedName>
    <alternativeName>
        <fullName evidence="11">18S rRNA cytosine acetyltransferase</fullName>
    </alternativeName>
</protein>
<evidence type="ECO:0000256" key="2">
    <source>
        <dbReference type="ARBA" id="ARBA00022552"/>
    </source>
</evidence>
<dbReference type="InterPro" id="IPR033688">
    <property type="entry name" value="NAT10"/>
</dbReference>
<dbReference type="Proteomes" id="UP000594364">
    <property type="component" value="Chromosome 2"/>
</dbReference>
<evidence type="ECO:0000256" key="6">
    <source>
        <dbReference type="ARBA" id="ARBA00022840"/>
    </source>
</evidence>
<dbReference type="FunFam" id="3.40.50.11040:FF:000002">
    <property type="entry name" value="RNA cytidine acetyltransferase"/>
    <property type="match status" value="1"/>
</dbReference>
<keyword evidence="6 11" id="KW-0067">ATP-binding</keyword>
<evidence type="ECO:0000259" key="16">
    <source>
        <dbReference type="Pfam" id="PF13725"/>
    </source>
</evidence>
<dbReference type="InterPro" id="IPR032672">
    <property type="entry name" value="TmcA/NAT10/Kre33"/>
</dbReference>
<feature type="binding site" evidence="11">
    <location>
        <position position="749"/>
    </location>
    <ligand>
        <name>acetyl-CoA</name>
        <dbReference type="ChEBI" id="CHEBI:57288"/>
    </ligand>
</feature>
<keyword evidence="2 11" id="KW-0698">rRNA processing</keyword>
<accession>A0A7S9KNK8</accession>
<dbReference type="Gene3D" id="3.40.50.11040">
    <property type="match status" value="1"/>
</dbReference>
<dbReference type="InterPro" id="IPR027992">
    <property type="entry name" value="tRNA_bind_dom"/>
</dbReference>
<dbReference type="GO" id="GO:0005730">
    <property type="term" value="C:nucleolus"/>
    <property type="evidence" value="ECO:0007669"/>
    <property type="project" value="UniProtKB-SubCell"/>
</dbReference>
<evidence type="ECO:0000256" key="12">
    <source>
        <dbReference type="SAM" id="MobiDB-lite"/>
    </source>
</evidence>
<feature type="region of interest" description="Disordered" evidence="12">
    <location>
        <begin position="449"/>
        <end position="468"/>
    </location>
</feature>
<dbReference type="EC" id="2.3.1.-" evidence="11"/>
<dbReference type="Gene3D" id="3.40.630.30">
    <property type="match status" value="1"/>
</dbReference>
<dbReference type="PANTHER" id="PTHR10925:SF5">
    <property type="entry name" value="RNA CYTIDINE ACETYLTRANSFERASE"/>
    <property type="match status" value="1"/>
</dbReference>
<dbReference type="InterPro" id="IPR027417">
    <property type="entry name" value="P-loop_NTPase"/>
</dbReference>
<keyword evidence="5 11" id="KW-0547">Nucleotide-binding</keyword>
<dbReference type="FunFam" id="3.40.50.300:FF:002218">
    <property type="entry name" value="tRNA(Met) cytidine acetyltransferase TmcA"/>
    <property type="match status" value="1"/>
</dbReference>
<keyword evidence="3 11" id="KW-0808">Transferase</keyword>
<evidence type="ECO:0000259" key="14">
    <source>
        <dbReference type="Pfam" id="PF08351"/>
    </source>
</evidence>
<evidence type="ECO:0000313" key="17">
    <source>
        <dbReference type="EMBL" id="QPG95932.1"/>
    </source>
</evidence>
<dbReference type="GO" id="GO:1904812">
    <property type="term" value="P:rRNA acetylation involved in maturation of SSU-rRNA"/>
    <property type="evidence" value="ECO:0007669"/>
    <property type="project" value="InterPro"/>
</dbReference>
<evidence type="ECO:0000256" key="7">
    <source>
        <dbReference type="ARBA" id="ARBA00023242"/>
    </source>
</evidence>
<feature type="compositionally biased region" description="Basic and acidic residues" evidence="12">
    <location>
        <begin position="456"/>
        <end position="468"/>
    </location>
</feature>
<evidence type="ECO:0000259" key="15">
    <source>
        <dbReference type="Pfam" id="PF13718"/>
    </source>
</evidence>
<evidence type="ECO:0000256" key="11">
    <source>
        <dbReference type="HAMAP-Rule" id="MF_03211"/>
    </source>
</evidence>
<dbReference type="InterPro" id="IPR013562">
    <property type="entry name" value="TmcA/NAT10_N"/>
</dbReference>
<dbReference type="Pfam" id="PF08351">
    <property type="entry name" value="TmcA_N"/>
    <property type="match status" value="1"/>
</dbReference>
<dbReference type="HAMAP" id="MF_03211">
    <property type="entry name" value="RNA_acetyltr_Nat10"/>
    <property type="match status" value="1"/>
</dbReference>
<evidence type="ECO:0000256" key="9">
    <source>
        <dbReference type="ARBA" id="ARBA00052133"/>
    </source>
</evidence>
<dbReference type="InterPro" id="IPR000182">
    <property type="entry name" value="GNAT_dom"/>
</dbReference>
<keyword evidence="8 11" id="KW-0012">Acyltransferase</keyword>
<dbReference type="PANTHER" id="PTHR10925">
    <property type="entry name" value="N-ACETYLTRANSFERASE 10"/>
    <property type="match status" value="1"/>
</dbReference>
<proteinExistence type="inferred from homology"/>
<organism evidence="17 18">
    <name type="scientific">Epichloe festucae (strain Fl1)</name>
    <dbReference type="NCBI Taxonomy" id="877507"/>
    <lineage>
        <taxon>Eukaryota</taxon>
        <taxon>Fungi</taxon>
        <taxon>Dikarya</taxon>
        <taxon>Ascomycota</taxon>
        <taxon>Pezizomycotina</taxon>
        <taxon>Sordariomycetes</taxon>
        <taxon>Hypocreomycetidae</taxon>
        <taxon>Hypocreales</taxon>
        <taxon>Clavicipitaceae</taxon>
        <taxon>Epichloe</taxon>
    </lineage>
</organism>
<keyword evidence="18" id="KW-1185">Reference proteome</keyword>
<feature type="binding site" evidence="11">
    <location>
        <begin position="647"/>
        <end position="649"/>
    </location>
    <ligand>
        <name>acetyl-CoA</name>
        <dbReference type="ChEBI" id="CHEBI:57288"/>
    </ligand>
</feature>
<evidence type="ECO:0000256" key="3">
    <source>
        <dbReference type="ARBA" id="ARBA00022679"/>
    </source>
</evidence>
<dbReference type="EMBL" id="CP031386">
    <property type="protein sequence ID" value="QPG95932.1"/>
    <property type="molecule type" value="Genomic_DNA"/>
</dbReference>
<feature type="compositionally biased region" description="Basic and acidic residues" evidence="12">
    <location>
        <begin position="1022"/>
        <end position="1032"/>
    </location>
</feature>
<comment type="catalytic activity">
    <reaction evidence="11">
        <text>a cytidine in tRNA + acetyl-CoA + ATP + H2O = an N(4)-acetylcytidine in tRNA + ADP + phosphate + CoA + H(+)</text>
        <dbReference type="Rhea" id="RHEA:53876"/>
        <dbReference type="Rhea" id="RHEA-COMP:13670"/>
        <dbReference type="Rhea" id="RHEA-COMP:13671"/>
        <dbReference type="ChEBI" id="CHEBI:15377"/>
        <dbReference type="ChEBI" id="CHEBI:15378"/>
        <dbReference type="ChEBI" id="CHEBI:30616"/>
        <dbReference type="ChEBI" id="CHEBI:43474"/>
        <dbReference type="ChEBI" id="CHEBI:57287"/>
        <dbReference type="ChEBI" id="CHEBI:57288"/>
        <dbReference type="ChEBI" id="CHEBI:74900"/>
        <dbReference type="ChEBI" id="CHEBI:82748"/>
        <dbReference type="ChEBI" id="CHEBI:456216"/>
    </reaction>
</comment>
<feature type="binding site" evidence="11">
    <location>
        <begin position="297"/>
        <end position="306"/>
    </location>
    <ligand>
        <name>ATP</name>
        <dbReference type="ChEBI" id="CHEBI:30616"/>
    </ligand>
</feature>
<dbReference type="GO" id="GO:0005524">
    <property type="term" value="F:ATP binding"/>
    <property type="evidence" value="ECO:0007669"/>
    <property type="project" value="UniProtKB-UniRule"/>
</dbReference>
<comment type="subcellular location">
    <subcellularLocation>
        <location evidence="1 11">Nucleus</location>
        <location evidence="1 11">Nucleolus</location>
    </subcellularLocation>
</comment>
<feature type="binding site" evidence="11">
    <location>
        <begin position="654"/>
        <end position="660"/>
    </location>
    <ligand>
        <name>acetyl-CoA</name>
        <dbReference type="ChEBI" id="CHEBI:57288"/>
    </ligand>
</feature>
<comment type="subunit">
    <text evidence="11">Interacts with TAN1.</text>
</comment>
<dbReference type="InterPro" id="IPR007807">
    <property type="entry name" value="TcmA/NAT10_helicase"/>
</dbReference>
<dbReference type="GO" id="GO:1990883">
    <property type="term" value="F:18S rRNA cytidine N-acetyltransferase activity"/>
    <property type="evidence" value="ECO:0007669"/>
    <property type="project" value="TreeGrafter"/>
</dbReference>
<dbReference type="GO" id="GO:0000049">
    <property type="term" value="F:tRNA binding"/>
    <property type="evidence" value="ECO:0007669"/>
    <property type="project" value="TreeGrafter"/>
</dbReference>
<feature type="domain" description="N-acetyltransferase" evidence="15">
    <location>
        <begin position="546"/>
        <end position="777"/>
    </location>
</feature>
<feature type="compositionally biased region" description="Basic residues" evidence="12">
    <location>
        <begin position="1065"/>
        <end position="1074"/>
    </location>
</feature>
<keyword evidence="4 11" id="KW-0819">tRNA processing</keyword>
<evidence type="ECO:0000256" key="10">
    <source>
        <dbReference type="ARBA" id="ARBA00068357"/>
    </source>
</evidence>
<dbReference type="AlphaFoldDB" id="A0A7S9KNK8"/>
<dbReference type="OrthoDB" id="10067491at2759"/>
<feature type="domain" description="Possible tRNA binding" evidence="16">
    <location>
        <begin position="784"/>
        <end position="1021"/>
    </location>
</feature>
<evidence type="ECO:0000256" key="5">
    <source>
        <dbReference type="ARBA" id="ARBA00022741"/>
    </source>
</evidence>
<comment type="catalytic activity">
    <reaction evidence="9 11">
        <text>a cytidine in 18S rRNA + acetyl-CoA + ATP + H2O = an N(4)-acetylcytidine in 18S rRNA + ADP + phosphate + CoA + H(+)</text>
        <dbReference type="Rhea" id="RHEA:51424"/>
        <dbReference type="Rhea" id="RHEA-COMP:13575"/>
        <dbReference type="Rhea" id="RHEA-COMP:13576"/>
        <dbReference type="ChEBI" id="CHEBI:15377"/>
        <dbReference type="ChEBI" id="CHEBI:15378"/>
        <dbReference type="ChEBI" id="CHEBI:30616"/>
        <dbReference type="ChEBI" id="CHEBI:43474"/>
        <dbReference type="ChEBI" id="CHEBI:57287"/>
        <dbReference type="ChEBI" id="CHEBI:57288"/>
        <dbReference type="ChEBI" id="CHEBI:74900"/>
        <dbReference type="ChEBI" id="CHEBI:82748"/>
        <dbReference type="ChEBI" id="CHEBI:456216"/>
    </reaction>
</comment>
<name>A0A7S9KNK8_EPIFF</name>
<feature type="binding site" evidence="11">
    <location>
        <position position="486"/>
    </location>
    <ligand>
        <name>ATP</name>
        <dbReference type="ChEBI" id="CHEBI:30616"/>
    </ligand>
</feature>
<dbReference type="GO" id="GO:0051391">
    <property type="term" value="P:tRNA acetylation"/>
    <property type="evidence" value="ECO:0007669"/>
    <property type="project" value="UniProtKB-UniRule"/>
</dbReference>
<dbReference type="Gene3D" id="3.40.50.300">
    <property type="entry name" value="P-loop containing nucleotide triphosphate hydrolases"/>
    <property type="match status" value="1"/>
</dbReference>
<dbReference type="Pfam" id="PF05127">
    <property type="entry name" value="NAT10_TcmA_helicase"/>
    <property type="match status" value="1"/>
</dbReference>
<reference evidence="17 18" key="1">
    <citation type="journal article" date="2018" name="PLoS Genet.">
        <title>Repeat elements organise 3D genome structure and mediate transcription in the filamentous fungus Epichloe festucae.</title>
        <authorList>
            <person name="Winter D.J."/>
            <person name="Ganley A.R.D."/>
            <person name="Young C.A."/>
            <person name="Liachko I."/>
            <person name="Schardl C.L."/>
            <person name="Dupont P.Y."/>
            <person name="Berry D."/>
            <person name="Ram A."/>
            <person name="Scott B."/>
            <person name="Cox M.P."/>
        </authorList>
    </citation>
    <scope>NUCLEOTIDE SEQUENCE [LARGE SCALE GENOMIC DNA]</scope>
    <source>
        <strain evidence="17 18">Fl1</strain>
    </source>
</reference>